<gene>
    <name evidence="1" type="ORF">OESDEN_14122</name>
</gene>
<accession>A0A0B1SSJ6</accession>
<evidence type="ECO:0000313" key="1">
    <source>
        <dbReference type="EMBL" id="KHJ86135.1"/>
    </source>
</evidence>
<keyword evidence="2" id="KW-1185">Reference proteome</keyword>
<protein>
    <submittedName>
        <fullName evidence="1">Uncharacterized protein</fullName>
    </submittedName>
</protein>
<dbReference type="EMBL" id="KN561425">
    <property type="protein sequence ID" value="KHJ86135.1"/>
    <property type="molecule type" value="Genomic_DNA"/>
</dbReference>
<dbReference type="Proteomes" id="UP000053660">
    <property type="component" value="Unassembled WGS sequence"/>
</dbReference>
<sequence>MRKSAHPTKCSENVEQLVNALVKIPAQEDALWCVFVAVSANLDFTVTTTMFVFPTAVESVIKEVHVQRRFVLQG</sequence>
<name>A0A0B1SSJ6_OESDE</name>
<dbReference type="AlphaFoldDB" id="A0A0B1SSJ6"/>
<proteinExistence type="predicted"/>
<reference evidence="1 2" key="1">
    <citation type="submission" date="2014-03" db="EMBL/GenBank/DDBJ databases">
        <title>Draft genome of the hookworm Oesophagostomum dentatum.</title>
        <authorList>
            <person name="Mitreva M."/>
        </authorList>
    </citation>
    <scope>NUCLEOTIDE SEQUENCE [LARGE SCALE GENOMIC DNA]</scope>
    <source>
        <strain evidence="1 2">OD-Hann</strain>
    </source>
</reference>
<evidence type="ECO:0000313" key="2">
    <source>
        <dbReference type="Proteomes" id="UP000053660"/>
    </source>
</evidence>
<organism evidence="1 2">
    <name type="scientific">Oesophagostomum dentatum</name>
    <name type="common">Nodular worm</name>
    <dbReference type="NCBI Taxonomy" id="61180"/>
    <lineage>
        <taxon>Eukaryota</taxon>
        <taxon>Metazoa</taxon>
        <taxon>Ecdysozoa</taxon>
        <taxon>Nematoda</taxon>
        <taxon>Chromadorea</taxon>
        <taxon>Rhabditida</taxon>
        <taxon>Rhabditina</taxon>
        <taxon>Rhabditomorpha</taxon>
        <taxon>Strongyloidea</taxon>
        <taxon>Strongylidae</taxon>
        <taxon>Oesophagostomum</taxon>
    </lineage>
</organism>